<evidence type="ECO:0000259" key="12">
    <source>
        <dbReference type="Pfam" id="PF25506"/>
    </source>
</evidence>
<organism evidence="13 14">
    <name type="scientific">Elsinoe australis</name>
    <dbReference type="NCBI Taxonomy" id="40998"/>
    <lineage>
        <taxon>Eukaryota</taxon>
        <taxon>Fungi</taxon>
        <taxon>Dikarya</taxon>
        <taxon>Ascomycota</taxon>
        <taxon>Pezizomycotina</taxon>
        <taxon>Dothideomycetes</taxon>
        <taxon>Dothideomycetidae</taxon>
        <taxon>Myriangiales</taxon>
        <taxon>Elsinoaceae</taxon>
        <taxon>Elsinoe</taxon>
    </lineage>
</organism>
<proteinExistence type="inferred from homology"/>
<dbReference type="OrthoDB" id="5573651at2759"/>
<reference evidence="13 14" key="1">
    <citation type="submission" date="2017-05" db="EMBL/GenBank/DDBJ databases">
        <title>Draft genome sequence of Elsinoe australis.</title>
        <authorList>
            <person name="Cheng Q."/>
        </authorList>
    </citation>
    <scope>NUCLEOTIDE SEQUENCE [LARGE SCALE GENOMIC DNA]</scope>
    <source>
        <strain evidence="13 14">NL1</strain>
    </source>
</reference>
<gene>
    <name evidence="13" type="ORF">B9Z65_2074</name>
</gene>
<evidence type="ECO:0000256" key="10">
    <source>
        <dbReference type="SAM" id="MobiDB-lite"/>
    </source>
</evidence>
<keyword evidence="2 11" id="KW-0812">Transmembrane</keyword>
<evidence type="ECO:0000256" key="11">
    <source>
        <dbReference type="SAM" id="Phobius"/>
    </source>
</evidence>
<evidence type="ECO:0000256" key="1">
    <source>
        <dbReference type="ARBA" id="ARBA00004479"/>
    </source>
</evidence>
<keyword evidence="14" id="KW-1185">Reference proteome</keyword>
<evidence type="ECO:0000256" key="7">
    <source>
        <dbReference type="ARBA" id="ARBA00037703"/>
    </source>
</evidence>
<feature type="region of interest" description="Disordered" evidence="10">
    <location>
        <begin position="521"/>
        <end position="541"/>
    </location>
</feature>
<comment type="subcellular location">
    <subcellularLocation>
        <location evidence="1">Membrane</location>
        <topology evidence="1">Single-pass type I membrane protein</topology>
    </subcellularLocation>
</comment>
<evidence type="ECO:0000313" key="13">
    <source>
        <dbReference type="EMBL" id="PSK37332.1"/>
    </source>
</evidence>
<keyword evidence="5 11" id="KW-0472">Membrane</keyword>
<accession>A0A2P7YMZ1</accession>
<feature type="compositionally biased region" description="Low complexity" evidence="10">
    <location>
        <begin position="8"/>
        <end position="22"/>
    </location>
</feature>
<comment type="similarity">
    <text evidence="8">Belongs to the MTC6 family.</text>
</comment>
<evidence type="ECO:0000313" key="14">
    <source>
        <dbReference type="Proteomes" id="UP000243723"/>
    </source>
</evidence>
<feature type="transmembrane region" description="Helical" evidence="11">
    <location>
        <begin position="488"/>
        <end position="512"/>
    </location>
</feature>
<comment type="caution">
    <text evidence="13">The sequence shown here is derived from an EMBL/GenBank/DDBJ whole genome shotgun (WGS) entry which is preliminary data.</text>
</comment>
<dbReference type="InterPro" id="IPR057530">
    <property type="entry name" value="TIM-barrel_MTC6"/>
</dbReference>
<evidence type="ECO:0000256" key="4">
    <source>
        <dbReference type="ARBA" id="ARBA00022989"/>
    </source>
</evidence>
<protein>
    <recommendedName>
        <fullName evidence="9">Maintenance of telomere capping protein 6</fullName>
    </recommendedName>
</protein>
<comment type="function">
    <text evidence="7">May be involved in telomere capping.</text>
</comment>
<dbReference type="AlphaFoldDB" id="A0A2P7YMZ1"/>
<dbReference type="STRING" id="40998.A0A2P7YMZ1"/>
<keyword evidence="3" id="KW-0732">Signal</keyword>
<dbReference type="InterPro" id="IPR051008">
    <property type="entry name" value="Telomere_Capping_Maintenance"/>
</dbReference>
<keyword evidence="4 11" id="KW-1133">Transmembrane helix</keyword>
<evidence type="ECO:0000256" key="8">
    <source>
        <dbReference type="ARBA" id="ARBA00038159"/>
    </source>
</evidence>
<evidence type="ECO:0000256" key="3">
    <source>
        <dbReference type="ARBA" id="ARBA00022729"/>
    </source>
</evidence>
<dbReference type="PANTHER" id="PTHR35518:SF2">
    <property type="entry name" value="MAINTENANCE OF TELOMERE CAPPING PROTEIN 6"/>
    <property type="match status" value="1"/>
</dbReference>
<evidence type="ECO:0000256" key="6">
    <source>
        <dbReference type="ARBA" id="ARBA00023180"/>
    </source>
</evidence>
<dbReference type="EMBL" id="NHZQ01000412">
    <property type="protein sequence ID" value="PSK37332.1"/>
    <property type="molecule type" value="Genomic_DNA"/>
</dbReference>
<feature type="domain" description="MTC6 partial TIM-barrel" evidence="12">
    <location>
        <begin position="41"/>
        <end position="279"/>
    </location>
</feature>
<evidence type="ECO:0000256" key="5">
    <source>
        <dbReference type="ARBA" id="ARBA00023136"/>
    </source>
</evidence>
<feature type="region of interest" description="Disordered" evidence="10">
    <location>
        <begin position="1"/>
        <end position="35"/>
    </location>
</feature>
<keyword evidence="6" id="KW-0325">Glycoprotein</keyword>
<evidence type="ECO:0000256" key="9">
    <source>
        <dbReference type="ARBA" id="ARBA00039865"/>
    </source>
</evidence>
<name>A0A2P7YMZ1_9PEZI</name>
<sequence length="541" mass="57961">MGTQVPDSSSNSASSLTSDSESAQPTEVADSPGLFQVGPYQCTSTANINLIRDVFEDHFVNTGNNLNATLKYLIINVRNAELLPDQDGDSGSTPSLTPISRALNTTLSPFIYTPDLLQEQRANLNASWFTAPFDQQPDTLYFRYGVNSSGIASTTDGWPSEGYAELIEAKRILIGFGESSLPANQYDTSLDDLIIFPPGSLTSSREVAVSSTGAVTSGCLFVNTSLSPLSINDSFVIPSSSSPTFSTSSEVLHNTTTSLSACGISPLLNTTLSNTSAGSDIQPYRSFVRASIWSWQSDQPASSPNNTQNRCAALNITAPQGRWEVAACTSRLPGACRIANQPYEWTLSTQRGPYDSIPRVCPSNSTFSVPRTALENSYLRAAIARLRDDPNDGSLASLEASLIAGANGDEDLRRRDVSLPDTISGPYPDVAARDISSLHPSTYRKRQDADDVLIWLNLNDLDVQGCFVQGINATCPYTPRAGEASRRVIVPIVAAVIVFCLAGLTVFVKCAANRAGVKRKRRRKGLGRGGDGLGEYEGVPS</sequence>
<evidence type="ECO:0000256" key="2">
    <source>
        <dbReference type="ARBA" id="ARBA00022692"/>
    </source>
</evidence>
<dbReference type="Proteomes" id="UP000243723">
    <property type="component" value="Unassembled WGS sequence"/>
</dbReference>
<dbReference type="GO" id="GO:0016020">
    <property type="term" value="C:membrane"/>
    <property type="evidence" value="ECO:0007669"/>
    <property type="project" value="UniProtKB-SubCell"/>
</dbReference>
<dbReference type="Pfam" id="PF25506">
    <property type="entry name" value="TIM-barrel_MTC6"/>
    <property type="match status" value="1"/>
</dbReference>
<dbReference type="PANTHER" id="PTHR35518">
    <property type="entry name" value="MAINTENANCE OF TELOMOERE CAPPING"/>
    <property type="match status" value="1"/>
</dbReference>